<keyword evidence="3 6" id="KW-0812">Transmembrane</keyword>
<feature type="transmembrane region" description="Helical" evidence="6">
    <location>
        <begin position="238"/>
        <end position="258"/>
    </location>
</feature>
<dbReference type="GO" id="GO:0016020">
    <property type="term" value="C:membrane"/>
    <property type="evidence" value="ECO:0007669"/>
    <property type="project" value="UniProtKB-SubCell"/>
</dbReference>
<organism evidence="7 8">
    <name type="scientific">Trichostrongylus colubriformis</name>
    <name type="common">Black scour worm</name>
    <dbReference type="NCBI Taxonomy" id="6319"/>
    <lineage>
        <taxon>Eukaryota</taxon>
        <taxon>Metazoa</taxon>
        <taxon>Ecdysozoa</taxon>
        <taxon>Nematoda</taxon>
        <taxon>Chromadorea</taxon>
        <taxon>Rhabditida</taxon>
        <taxon>Rhabditina</taxon>
        <taxon>Rhabditomorpha</taxon>
        <taxon>Strongyloidea</taxon>
        <taxon>Trichostrongylidae</taxon>
        <taxon>Trichostrongylus</taxon>
    </lineage>
</organism>
<feature type="transmembrane region" description="Helical" evidence="6">
    <location>
        <begin position="58"/>
        <end position="82"/>
    </location>
</feature>
<evidence type="ECO:0000256" key="3">
    <source>
        <dbReference type="ARBA" id="ARBA00022692"/>
    </source>
</evidence>
<comment type="similarity">
    <text evidence="2">Belongs to the nematode receptor-like protein srd family.</text>
</comment>
<dbReference type="PANTHER" id="PTHR22945">
    <property type="entry name" value="SERPENTINE RECEPTOR, CLASS D DELTA"/>
    <property type="match status" value="1"/>
</dbReference>
<keyword evidence="5 6" id="KW-0472">Membrane</keyword>
<feature type="transmembrane region" description="Helical" evidence="6">
    <location>
        <begin position="94"/>
        <end position="115"/>
    </location>
</feature>
<evidence type="ECO:0000313" key="7">
    <source>
        <dbReference type="EMBL" id="KAK5966945.1"/>
    </source>
</evidence>
<dbReference type="InterPro" id="IPR050920">
    <property type="entry name" value="Nematode_rcpt-like_delta"/>
</dbReference>
<evidence type="ECO:0000256" key="6">
    <source>
        <dbReference type="SAM" id="Phobius"/>
    </source>
</evidence>
<feature type="non-terminal residue" evidence="7">
    <location>
        <position position="1"/>
    </location>
</feature>
<feature type="transmembrane region" description="Helical" evidence="6">
    <location>
        <begin position="155"/>
        <end position="178"/>
    </location>
</feature>
<comment type="subcellular location">
    <subcellularLocation>
        <location evidence="1">Membrane</location>
        <topology evidence="1">Multi-pass membrane protein</topology>
    </subcellularLocation>
</comment>
<feature type="transmembrane region" description="Helical" evidence="6">
    <location>
        <begin position="33"/>
        <end position="52"/>
    </location>
</feature>
<evidence type="ECO:0000256" key="4">
    <source>
        <dbReference type="ARBA" id="ARBA00022989"/>
    </source>
</evidence>
<name>A0AAN8EU77_TRICO</name>
<dbReference type="Pfam" id="PF10317">
    <property type="entry name" value="7TM_GPCR_Srd"/>
    <property type="match status" value="1"/>
</dbReference>
<dbReference type="SUPFAM" id="SSF81321">
    <property type="entry name" value="Family A G protein-coupled receptor-like"/>
    <property type="match status" value="1"/>
</dbReference>
<dbReference type="Proteomes" id="UP001331761">
    <property type="component" value="Unassembled WGS sequence"/>
</dbReference>
<evidence type="ECO:0000256" key="2">
    <source>
        <dbReference type="ARBA" id="ARBA00009166"/>
    </source>
</evidence>
<feature type="transmembrane region" description="Helical" evidence="6">
    <location>
        <begin position="199"/>
        <end position="218"/>
    </location>
</feature>
<protein>
    <submittedName>
        <fullName evidence="7">7TM chemoreceptor</fullName>
    </submittedName>
</protein>
<sequence length="307" mass="34566">TCSRKVKNFITLSYAKSVPEFQKSVNLFVDYRILLSSSVTALIPVGPCRLLGVMPCFVAYNIMVALNLNVQMSTLLSMYFRYRLIQTNGMTAAQLRASFIISVTLPTTFIIAIHIGPRRFDLVMREAIREHSEHNITMHGNFGGYESTSNLISSIYAFISLTTALISPILILYWKSIILKKLQLNENMHSETTKRGSRVFLKALTSQAIVQLLSYVPVSALYLIKKYSDTDLIILENGLVAIMTAPCAIDPICSIYFIPPYRKWTCNQFQRYILCNQRSDSNPPTSTVNVSSSAVFAPSFKRRKTNG</sequence>
<reference evidence="7 8" key="1">
    <citation type="submission" date="2019-10" db="EMBL/GenBank/DDBJ databases">
        <title>Assembly and Annotation for the nematode Trichostrongylus colubriformis.</title>
        <authorList>
            <person name="Martin J."/>
        </authorList>
    </citation>
    <scope>NUCLEOTIDE SEQUENCE [LARGE SCALE GENOMIC DNA]</scope>
    <source>
        <strain evidence="7">G859</strain>
        <tissue evidence="7">Whole worm</tissue>
    </source>
</reference>
<proteinExistence type="inferred from homology"/>
<keyword evidence="4 6" id="KW-1133">Transmembrane helix</keyword>
<dbReference type="AlphaFoldDB" id="A0AAN8EU77"/>
<dbReference type="InterPro" id="IPR019421">
    <property type="entry name" value="7TM_GPCR_serpentine_rcpt_Srd"/>
</dbReference>
<evidence type="ECO:0000313" key="8">
    <source>
        <dbReference type="Proteomes" id="UP001331761"/>
    </source>
</evidence>
<gene>
    <name evidence="7" type="ORF">GCK32_003967</name>
</gene>
<dbReference type="PANTHER" id="PTHR22945:SF40">
    <property type="entry name" value="SERPENTINE RECEPTOR, CLASS D (DELTA)-RELATED"/>
    <property type="match status" value="1"/>
</dbReference>
<evidence type="ECO:0000256" key="1">
    <source>
        <dbReference type="ARBA" id="ARBA00004141"/>
    </source>
</evidence>
<evidence type="ECO:0000256" key="5">
    <source>
        <dbReference type="ARBA" id="ARBA00023136"/>
    </source>
</evidence>
<comment type="caution">
    <text evidence="7">The sequence shown here is derived from an EMBL/GenBank/DDBJ whole genome shotgun (WGS) entry which is preliminary data.</text>
</comment>
<accession>A0AAN8EU77</accession>
<keyword evidence="8" id="KW-1185">Reference proteome</keyword>
<dbReference type="EMBL" id="WIXE01022953">
    <property type="protein sequence ID" value="KAK5966945.1"/>
    <property type="molecule type" value="Genomic_DNA"/>
</dbReference>